<comment type="subcellular location">
    <subcellularLocation>
        <location evidence="1">Nucleus</location>
    </subcellularLocation>
</comment>
<evidence type="ECO:0000256" key="1">
    <source>
        <dbReference type="ARBA" id="ARBA00004123"/>
    </source>
</evidence>
<evidence type="ECO:0000256" key="3">
    <source>
        <dbReference type="SAM" id="MobiDB-lite"/>
    </source>
</evidence>
<name>A0A9N9RMR0_9DIPT</name>
<dbReference type="AlphaFoldDB" id="A0A9N9RMR0"/>
<feature type="region of interest" description="Disordered" evidence="3">
    <location>
        <begin position="211"/>
        <end position="240"/>
    </location>
</feature>
<evidence type="ECO:0000313" key="6">
    <source>
        <dbReference type="Proteomes" id="UP001153620"/>
    </source>
</evidence>
<feature type="compositionally biased region" description="Basic and acidic residues" evidence="3">
    <location>
        <begin position="229"/>
        <end position="240"/>
    </location>
</feature>
<sequence length="313" mass="36429">MAEVKADEAVNSSLEEDNEPEESVYSEPNAAVIVSFLENFGRDIFPDNVPIMSDLMEWLAMDEIAPELKDIHVKLLRKLKRSVIPEKWEKAIIKFCYFYGNMDDAFQIERYGYLHSDFKVKLRILKNLLEMQFDVNVKFKNIVNSLPSQKLRLEPFGRDKEGNVYYCHVDEKANVKVYQENTDEETWSVVANNRDELAQLIEELKGHKPIRPFPKDLIDEDSSSNSRLSAKEEVKTEVTELKPAEQEYSIDNSIANDEFPLKQTIRLIKKTETPIKEESNSENNKTEPDEEEKSEKSDKSTEKVATQKKRRRK</sequence>
<evidence type="ECO:0000259" key="4">
    <source>
        <dbReference type="PROSITE" id="PS50827"/>
    </source>
</evidence>
<feature type="compositionally biased region" description="Basic and acidic residues" evidence="3">
    <location>
        <begin position="270"/>
        <end position="302"/>
    </location>
</feature>
<feature type="region of interest" description="Disordered" evidence="3">
    <location>
        <begin position="1"/>
        <end position="25"/>
    </location>
</feature>
<dbReference type="GO" id="GO:0031213">
    <property type="term" value="C:RSF complex"/>
    <property type="evidence" value="ECO:0007669"/>
    <property type="project" value="InterPro"/>
</dbReference>
<proteinExistence type="predicted"/>
<reference evidence="5" key="1">
    <citation type="submission" date="2022-01" db="EMBL/GenBank/DDBJ databases">
        <authorList>
            <person name="King R."/>
        </authorList>
    </citation>
    <scope>NUCLEOTIDE SEQUENCE</scope>
</reference>
<protein>
    <recommendedName>
        <fullName evidence="4">DDT domain-containing protein</fullName>
    </recommendedName>
</protein>
<evidence type="ECO:0000256" key="2">
    <source>
        <dbReference type="ARBA" id="ARBA00023242"/>
    </source>
</evidence>
<dbReference type="GO" id="GO:0045892">
    <property type="term" value="P:negative regulation of DNA-templated transcription"/>
    <property type="evidence" value="ECO:0007669"/>
    <property type="project" value="TreeGrafter"/>
</dbReference>
<dbReference type="PANTHER" id="PTHR14296">
    <property type="entry name" value="REMODELING AND SPACING FACTOR 1"/>
    <property type="match status" value="1"/>
</dbReference>
<dbReference type="Proteomes" id="UP001153620">
    <property type="component" value="Chromosome 1"/>
</dbReference>
<feature type="domain" description="DDT" evidence="4">
    <location>
        <begin position="24"/>
        <end position="85"/>
    </location>
</feature>
<organism evidence="5 6">
    <name type="scientific">Chironomus riparius</name>
    <dbReference type="NCBI Taxonomy" id="315576"/>
    <lineage>
        <taxon>Eukaryota</taxon>
        <taxon>Metazoa</taxon>
        <taxon>Ecdysozoa</taxon>
        <taxon>Arthropoda</taxon>
        <taxon>Hexapoda</taxon>
        <taxon>Insecta</taxon>
        <taxon>Pterygota</taxon>
        <taxon>Neoptera</taxon>
        <taxon>Endopterygota</taxon>
        <taxon>Diptera</taxon>
        <taxon>Nematocera</taxon>
        <taxon>Chironomoidea</taxon>
        <taxon>Chironomidae</taxon>
        <taxon>Chironominae</taxon>
        <taxon>Chironomus</taxon>
    </lineage>
</organism>
<feature type="region of interest" description="Disordered" evidence="3">
    <location>
        <begin position="270"/>
        <end position="313"/>
    </location>
</feature>
<accession>A0A9N9RMR0</accession>
<keyword evidence="6" id="KW-1185">Reference proteome</keyword>
<dbReference type="GO" id="GO:0042393">
    <property type="term" value="F:histone binding"/>
    <property type="evidence" value="ECO:0007669"/>
    <property type="project" value="TreeGrafter"/>
</dbReference>
<dbReference type="OrthoDB" id="10055895at2759"/>
<dbReference type="PANTHER" id="PTHR14296:SF16">
    <property type="entry name" value="REMODELING AND SPACING FACTOR 1"/>
    <property type="match status" value="1"/>
</dbReference>
<evidence type="ECO:0000313" key="5">
    <source>
        <dbReference type="EMBL" id="CAG9800138.1"/>
    </source>
</evidence>
<feature type="compositionally biased region" description="Acidic residues" evidence="3">
    <location>
        <begin position="14"/>
        <end position="24"/>
    </location>
</feature>
<dbReference type="InterPro" id="IPR028938">
    <property type="entry name" value="Rsf1-like"/>
</dbReference>
<reference evidence="5" key="2">
    <citation type="submission" date="2022-10" db="EMBL/GenBank/DDBJ databases">
        <authorList>
            <consortium name="ENA_rothamsted_submissions"/>
            <consortium name="culmorum"/>
            <person name="King R."/>
        </authorList>
    </citation>
    <scope>NUCLEOTIDE SEQUENCE</scope>
</reference>
<dbReference type="PROSITE" id="PS50827">
    <property type="entry name" value="DDT"/>
    <property type="match status" value="1"/>
</dbReference>
<keyword evidence="2" id="KW-0539">Nucleus</keyword>
<dbReference type="InterPro" id="IPR018501">
    <property type="entry name" value="DDT_dom"/>
</dbReference>
<gene>
    <name evidence="5" type="ORF">CHIRRI_LOCUS3089</name>
</gene>
<dbReference type="EMBL" id="OU895877">
    <property type="protein sequence ID" value="CAG9800138.1"/>
    <property type="molecule type" value="Genomic_DNA"/>
</dbReference>